<name>A0A7K1US13_9NOCA</name>
<comment type="similarity">
    <text evidence="1">Belongs to the universal stress protein A family.</text>
</comment>
<evidence type="ECO:0000313" key="4">
    <source>
        <dbReference type="Proteomes" id="UP000466794"/>
    </source>
</evidence>
<evidence type="ECO:0000313" key="3">
    <source>
        <dbReference type="EMBL" id="MVU76949.1"/>
    </source>
</evidence>
<protein>
    <submittedName>
        <fullName evidence="3">Universal stress protein</fullName>
    </submittedName>
</protein>
<evidence type="ECO:0000259" key="2">
    <source>
        <dbReference type="Pfam" id="PF00582"/>
    </source>
</evidence>
<dbReference type="PRINTS" id="PR01438">
    <property type="entry name" value="UNVRSLSTRESS"/>
</dbReference>
<dbReference type="PANTHER" id="PTHR31964:SF113">
    <property type="entry name" value="USPA DOMAIN-CONTAINING PROTEIN"/>
    <property type="match status" value="1"/>
</dbReference>
<accession>A0A7K1US13</accession>
<keyword evidence="4" id="KW-1185">Reference proteome</keyword>
<comment type="caution">
    <text evidence="3">The sequence shown here is derived from an EMBL/GenBank/DDBJ whole genome shotgun (WGS) entry which is preliminary data.</text>
</comment>
<gene>
    <name evidence="3" type="ORF">GPX89_06780</name>
</gene>
<evidence type="ECO:0000256" key="1">
    <source>
        <dbReference type="ARBA" id="ARBA00008791"/>
    </source>
</evidence>
<dbReference type="RefSeq" id="WP_157355768.1">
    <property type="nucleotide sequence ID" value="NZ_WRPP01000001.1"/>
</dbReference>
<dbReference type="Proteomes" id="UP000466794">
    <property type="component" value="Unassembled WGS sequence"/>
</dbReference>
<organism evidence="3 4">
    <name type="scientific">Nocardia terrae</name>
    <dbReference type="NCBI Taxonomy" id="2675851"/>
    <lineage>
        <taxon>Bacteria</taxon>
        <taxon>Bacillati</taxon>
        <taxon>Actinomycetota</taxon>
        <taxon>Actinomycetes</taxon>
        <taxon>Mycobacteriales</taxon>
        <taxon>Nocardiaceae</taxon>
        <taxon>Nocardia</taxon>
    </lineage>
</organism>
<dbReference type="Pfam" id="PF00582">
    <property type="entry name" value="Usp"/>
    <property type="match status" value="2"/>
</dbReference>
<feature type="domain" description="UspA" evidence="2">
    <location>
        <begin position="163"/>
        <end position="296"/>
    </location>
</feature>
<sequence length="305" mass="31988">MAEQVFAHAPDAPIVVAVDGSATAGLAVAWAAAEAALHGRRLHIVISQAFQFAYGPVPFITEEVVEQLQEAGDEIVADAVRIARDTVPGDQLTISTEVIFEPIIPSLIERSRQAHTLVVGSRGRGAFRRAVLGSVSSAMVQHAHCPVAVIHTMSGTDAVSARKPVLVGVDGSANSVPALELAFEEASLRKVGLVALHSWSDVTGTEPAPVGWESVRDSEEALLTESLAGYGERYPDVPVRRVLVRDRPARSLLTESENAQLVVVGSHGRGGFAGMLLGSTSAALVQSVECPIVIARTSATGRADS</sequence>
<dbReference type="Gene3D" id="3.40.50.620">
    <property type="entry name" value="HUPs"/>
    <property type="match status" value="2"/>
</dbReference>
<reference evidence="3 4" key="1">
    <citation type="submission" date="2019-12" db="EMBL/GenBank/DDBJ databases">
        <title>Nocardia sp. nov. ET3-3 isolated from soil.</title>
        <authorList>
            <person name="Kanchanasin P."/>
            <person name="Tanasupawat S."/>
            <person name="Yuki M."/>
            <person name="Kudo T."/>
        </authorList>
    </citation>
    <scope>NUCLEOTIDE SEQUENCE [LARGE SCALE GENOMIC DNA]</scope>
    <source>
        <strain evidence="3 4">ET3-3</strain>
    </source>
</reference>
<dbReference type="InterPro" id="IPR014729">
    <property type="entry name" value="Rossmann-like_a/b/a_fold"/>
</dbReference>
<dbReference type="PANTHER" id="PTHR31964">
    <property type="entry name" value="ADENINE NUCLEOTIDE ALPHA HYDROLASES-LIKE SUPERFAMILY PROTEIN"/>
    <property type="match status" value="1"/>
</dbReference>
<dbReference type="SUPFAM" id="SSF52402">
    <property type="entry name" value="Adenine nucleotide alpha hydrolases-like"/>
    <property type="match status" value="2"/>
</dbReference>
<dbReference type="InterPro" id="IPR006016">
    <property type="entry name" value="UspA"/>
</dbReference>
<feature type="domain" description="UspA" evidence="2">
    <location>
        <begin position="13"/>
        <end position="151"/>
    </location>
</feature>
<proteinExistence type="inferred from homology"/>
<dbReference type="InterPro" id="IPR006015">
    <property type="entry name" value="Universal_stress_UspA"/>
</dbReference>
<dbReference type="AlphaFoldDB" id="A0A7K1US13"/>
<dbReference type="EMBL" id="WRPP01000001">
    <property type="protein sequence ID" value="MVU76949.1"/>
    <property type="molecule type" value="Genomic_DNA"/>
</dbReference>